<dbReference type="RefSeq" id="WP_077995951.1">
    <property type="nucleotide sequence ID" value="NZ_CP019794.1"/>
</dbReference>
<dbReference type="GeneID" id="64220231"/>
<evidence type="ECO:0000313" key="2">
    <source>
        <dbReference type="EMBL" id="ARF67644.1"/>
    </source>
</evidence>
<dbReference type="Gene3D" id="3.50.4.20">
    <property type="match status" value="1"/>
</dbReference>
<dbReference type="InterPro" id="IPR038141">
    <property type="entry name" value="YutD-like_sf"/>
</dbReference>
<feature type="region of interest" description="Disordered" evidence="1">
    <location>
        <begin position="100"/>
        <end position="139"/>
    </location>
</feature>
<evidence type="ECO:0000313" key="3">
    <source>
        <dbReference type="Proteomes" id="UP000192727"/>
    </source>
</evidence>
<feature type="compositionally biased region" description="Basic and acidic residues" evidence="1">
    <location>
        <begin position="105"/>
        <end position="127"/>
    </location>
</feature>
<dbReference type="Pfam" id="PF06265">
    <property type="entry name" value="YutD-like"/>
    <property type="match status" value="1"/>
</dbReference>
<reference evidence="2 3" key="1">
    <citation type="submission" date="2017-03" db="EMBL/GenBank/DDBJ databases">
        <title>Paenibacillus larvae genome sequencing.</title>
        <authorList>
            <person name="Dingman D.W."/>
        </authorList>
    </citation>
    <scope>NUCLEOTIDE SEQUENCE [LARGE SCALE GENOMIC DNA]</scope>
    <source>
        <strain evidence="2 3">SAG 10367</strain>
    </source>
</reference>
<evidence type="ECO:0000256" key="1">
    <source>
        <dbReference type="SAM" id="MobiDB-lite"/>
    </source>
</evidence>
<sequence>MIQIGNKTYELIVDHKNGWNQEAFKNRYSEVLDRYDYIVGDWGYDQLRLRGFFRENHPKAHKDSTIAFFQDYLNEYCNFGCAYFVLHKITQKQLQAQQQATAQIEKADKTRNHTQSQEESKEPEAVRRVVPLVPEEQET</sequence>
<proteinExistence type="predicted"/>
<dbReference type="EMBL" id="CP020557">
    <property type="protein sequence ID" value="ARF67644.1"/>
    <property type="molecule type" value="Genomic_DNA"/>
</dbReference>
<dbReference type="Proteomes" id="UP000192727">
    <property type="component" value="Chromosome"/>
</dbReference>
<accession>A0A1V0UR35</accession>
<name>A0A1V0UR35_9BACL</name>
<protein>
    <submittedName>
        <fullName evidence="2">Uncharacterized protein</fullName>
    </submittedName>
</protein>
<gene>
    <name evidence="2" type="ORF">B7C51_07050</name>
</gene>
<dbReference type="PIRSF" id="PIRSF012565">
    <property type="entry name" value="DUF1027"/>
    <property type="match status" value="1"/>
</dbReference>
<organism evidence="2 3">
    <name type="scientific">Paenibacillus larvae subsp. pulvifaciens</name>
    <dbReference type="NCBI Taxonomy" id="1477"/>
    <lineage>
        <taxon>Bacteria</taxon>
        <taxon>Bacillati</taxon>
        <taxon>Bacillota</taxon>
        <taxon>Bacilli</taxon>
        <taxon>Bacillales</taxon>
        <taxon>Paenibacillaceae</taxon>
        <taxon>Paenibacillus</taxon>
    </lineage>
</organism>
<dbReference type="AlphaFoldDB" id="A0A1V0UR35"/>
<dbReference type="InterPro" id="IPR009370">
    <property type="entry name" value="YutD-like"/>
</dbReference>